<dbReference type="RefSeq" id="WP_167513291.1">
    <property type="nucleotide sequence ID" value="NZ_JBICAB010000007.1"/>
</dbReference>
<keyword evidence="2" id="KW-1185">Reference proteome</keyword>
<evidence type="ECO:0000313" key="2">
    <source>
        <dbReference type="Proteomes" id="UP001603418"/>
    </source>
</evidence>
<protein>
    <submittedName>
        <fullName evidence="1">Uncharacterized protein</fullName>
    </submittedName>
</protein>
<dbReference type="EMBL" id="JBICBM010000010">
    <property type="protein sequence ID" value="MFF9884244.1"/>
    <property type="molecule type" value="Genomic_DNA"/>
</dbReference>
<proteinExistence type="predicted"/>
<organism evidence="1 2">
    <name type="scientific">Streptomyces eurythermus</name>
    <dbReference type="NCBI Taxonomy" id="42237"/>
    <lineage>
        <taxon>Bacteria</taxon>
        <taxon>Bacillati</taxon>
        <taxon>Actinomycetota</taxon>
        <taxon>Actinomycetes</taxon>
        <taxon>Kitasatosporales</taxon>
        <taxon>Streptomycetaceae</taxon>
        <taxon>Streptomyces</taxon>
    </lineage>
</organism>
<name>A0ABW6Z1C0_9ACTN</name>
<dbReference type="Proteomes" id="UP001603418">
    <property type="component" value="Unassembled WGS sequence"/>
</dbReference>
<sequence>MAEKFACDPQEADAVARALSRTGSDIQLSLTQLLSGLRTEGVGQPVAEALRDFLHAATTTRTNLIESVGTAAGLFAGLSEGTLDLDQLLAARTTQT</sequence>
<gene>
    <name evidence="1" type="ORF">ACF1HC_21970</name>
</gene>
<comment type="caution">
    <text evidence="1">The sequence shown here is derived from an EMBL/GenBank/DDBJ whole genome shotgun (WGS) entry which is preliminary data.</text>
</comment>
<evidence type="ECO:0000313" key="1">
    <source>
        <dbReference type="EMBL" id="MFF9884244.1"/>
    </source>
</evidence>
<reference evidence="1 2" key="1">
    <citation type="submission" date="2024-10" db="EMBL/GenBank/DDBJ databases">
        <title>The Natural Products Discovery Center: Release of the First 8490 Sequenced Strains for Exploring Actinobacteria Biosynthetic Diversity.</title>
        <authorList>
            <person name="Kalkreuter E."/>
            <person name="Kautsar S.A."/>
            <person name="Yang D."/>
            <person name="Bader C.D."/>
            <person name="Teijaro C.N."/>
            <person name="Fluegel L."/>
            <person name="Davis C.M."/>
            <person name="Simpson J.R."/>
            <person name="Lauterbach L."/>
            <person name="Steele A.D."/>
            <person name="Gui C."/>
            <person name="Meng S."/>
            <person name="Li G."/>
            <person name="Viehrig K."/>
            <person name="Ye F."/>
            <person name="Su P."/>
            <person name="Kiefer A.F."/>
            <person name="Nichols A."/>
            <person name="Cepeda A.J."/>
            <person name="Yan W."/>
            <person name="Fan B."/>
            <person name="Jiang Y."/>
            <person name="Adhikari A."/>
            <person name="Zheng C.-J."/>
            <person name="Schuster L."/>
            <person name="Cowan T.M."/>
            <person name="Smanski M.J."/>
            <person name="Chevrette M.G."/>
            <person name="De Carvalho L.P.S."/>
            <person name="Shen B."/>
        </authorList>
    </citation>
    <scope>NUCLEOTIDE SEQUENCE [LARGE SCALE GENOMIC DNA]</scope>
    <source>
        <strain evidence="1 2">NPDC013366</strain>
    </source>
</reference>
<accession>A0ABW6Z1C0</accession>